<keyword evidence="3" id="KW-1185">Reference proteome</keyword>
<accession>A0ABX2FVP7</accession>
<dbReference type="Proteomes" id="UP000779507">
    <property type="component" value="Unassembled WGS sequence"/>
</dbReference>
<dbReference type="SUPFAM" id="SSF53098">
    <property type="entry name" value="Ribonuclease H-like"/>
    <property type="match status" value="1"/>
</dbReference>
<comment type="caution">
    <text evidence="2">The sequence shown here is derived from an EMBL/GenBank/DDBJ whole genome shotgun (WGS) entry which is preliminary data.</text>
</comment>
<evidence type="ECO:0000259" key="1">
    <source>
        <dbReference type="Pfam" id="PF10108"/>
    </source>
</evidence>
<feature type="domain" description="Predicted 3'-5' exonuclease PolB-like" evidence="1">
    <location>
        <begin position="134"/>
        <end position="246"/>
    </location>
</feature>
<reference evidence="2 3" key="1">
    <citation type="submission" date="2020-05" db="EMBL/GenBank/DDBJ databases">
        <title>Genomic Encyclopedia of Type Strains, Phase IV (KMG-V): Genome sequencing to study the core and pangenomes of soil and plant-associated prokaryotes.</title>
        <authorList>
            <person name="Whitman W."/>
        </authorList>
    </citation>
    <scope>NUCLEOTIDE SEQUENCE [LARGE SCALE GENOMIC DNA]</scope>
    <source>
        <strain evidence="2 3">9A</strain>
    </source>
</reference>
<sequence>MHLLRHVDLARIFFVDIETVPGHASHAELPGPHHALWEQFCTQRHAKELAEGQTHAELFARGGLYAEFGKVVCISVGFFRPLKDDTLEFRTKSFAGHDEPAVLRGFGQFLQRYAPYGPARYAKLETAGPDGYFLCAHNGREFDYGYLGRRLLIGGLGLPPMLDVAGHRPWDLPHLLDTMDFWKFGDSKGHITLPLLAGVFGIPSPKTDLDGARVGHTYWVEKDLARIVAYCEQDVVATARVYLHYAGQQALWPAVQLTHTPWPGAAPGPAVLRIA</sequence>
<name>A0ABX2FVP7_9BACT</name>
<gene>
    <name evidence="2" type="ORF">HNP98_003373</name>
</gene>
<dbReference type="InterPro" id="IPR036397">
    <property type="entry name" value="RNaseH_sf"/>
</dbReference>
<dbReference type="RefSeq" id="WP_173811301.1">
    <property type="nucleotide sequence ID" value="NZ_JABSNP010000018.1"/>
</dbReference>
<evidence type="ECO:0000313" key="3">
    <source>
        <dbReference type="Proteomes" id="UP000779507"/>
    </source>
</evidence>
<organism evidence="2 3">
    <name type="scientific">Hymenobacter caeli</name>
    <dbReference type="NCBI Taxonomy" id="2735894"/>
    <lineage>
        <taxon>Bacteria</taxon>
        <taxon>Pseudomonadati</taxon>
        <taxon>Bacteroidota</taxon>
        <taxon>Cytophagia</taxon>
        <taxon>Cytophagales</taxon>
        <taxon>Hymenobacteraceae</taxon>
        <taxon>Hymenobacter</taxon>
    </lineage>
</organism>
<dbReference type="EMBL" id="JABSNP010000018">
    <property type="protein sequence ID" value="NRT20529.1"/>
    <property type="molecule type" value="Genomic_DNA"/>
</dbReference>
<dbReference type="Pfam" id="PF10108">
    <property type="entry name" value="DNA_pol_B_exo2"/>
    <property type="match status" value="1"/>
</dbReference>
<proteinExistence type="predicted"/>
<dbReference type="InterPro" id="IPR019288">
    <property type="entry name" value="3'-5'_exonuclease_PolB-like"/>
</dbReference>
<dbReference type="Gene3D" id="3.30.420.10">
    <property type="entry name" value="Ribonuclease H-like superfamily/Ribonuclease H"/>
    <property type="match status" value="1"/>
</dbReference>
<dbReference type="InterPro" id="IPR012337">
    <property type="entry name" value="RNaseH-like_sf"/>
</dbReference>
<evidence type="ECO:0000313" key="2">
    <source>
        <dbReference type="EMBL" id="NRT20529.1"/>
    </source>
</evidence>
<protein>
    <recommendedName>
        <fullName evidence="1">Predicted 3'-5' exonuclease PolB-like domain-containing protein</fullName>
    </recommendedName>
</protein>